<protein>
    <submittedName>
        <fullName evidence="6">LysR family transcriptional regulator</fullName>
    </submittedName>
</protein>
<dbReference type="SUPFAM" id="SSF46785">
    <property type="entry name" value="Winged helix' DNA-binding domain"/>
    <property type="match status" value="1"/>
</dbReference>
<comment type="caution">
    <text evidence="6">The sequence shown here is derived from an EMBL/GenBank/DDBJ whole genome shotgun (WGS) entry which is preliminary data.</text>
</comment>
<feature type="region of interest" description="Disordered" evidence="4">
    <location>
        <begin position="84"/>
        <end position="172"/>
    </location>
</feature>
<keyword evidence="2" id="KW-0805">Transcription regulation</keyword>
<reference evidence="7" key="1">
    <citation type="journal article" date="2019" name="Int. J. Syst. Evol. Microbiol.">
        <title>The Global Catalogue of Microorganisms (GCM) 10K type strain sequencing project: providing services to taxonomists for standard genome sequencing and annotation.</title>
        <authorList>
            <consortium name="The Broad Institute Genomics Platform"/>
            <consortium name="The Broad Institute Genome Sequencing Center for Infectious Disease"/>
            <person name="Wu L."/>
            <person name="Ma J."/>
        </authorList>
    </citation>
    <scope>NUCLEOTIDE SEQUENCE [LARGE SCALE GENOMIC DNA]</scope>
    <source>
        <strain evidence="7">CGMCC 1.12859</strain>
    </source>
</reference>
<dbReference type="PANTHER" id="PTHR30126:SF100">
    <property type="entry name" value="LYSR-FAMILY TRANSCRIPTIONAL REGULATOR"/>
    <property type="match status" value="1"/>
</dbReference>
<proteinExistence type="inferred from homology"/>
<dbReference type="RefSeq" id="WP_345706705.1">
    <property type="nucleotide sequence ID" value="NZ_BAABKV010000001.1"/>
</dbReference>
<evidence type="ECO:0000256" key="3">
    <source>
        <dbReference type="ARBA" id="ARBA00023163"/>
    </source>
</evidence>
<dbReference type="PROSITE" id="PS50931">
    <property type="entry name" value="HTH_LYSR"/>
    <property type="match status" value="1"/>
</dbReference>
<keyword evidence="7" id="KW-1185">Reference proteome</keyword>
<comment type="similarity">
    <text evidence="1">Belongs to the LysR transcriptional regulatory family.</text>
</comment>
<evidence type="ECO:0000256" key="1">
    <source>
        <dbReference type="ARBA" id="ARBA00009437"/>
    </source>
</evidence>
<evidence type="ECO:0000313" key="6">
    <source>
        <dbReference type="EMBL" id="MFC7180943.1"/>
    </source>
</evidence>
<gene>
    <name evidence="6" type="ORF">ACFQMG_15405</name>
</gene>
<evidence type="ECO:0000256" key="2">
    <source>
        <dbReference type="ARBA" id="ARBA00023015"/>
    </source>
</evidence>
<feature type="domain" description="HTH lysR-type" evidence="5">
    <location>
        <begin position="1"/>
        <end position="58"/>
    </location>
</feature>
<dbReference type="EMBL" id="JBHTAJ010000025">
    <property type="protein sequence ID" value="MFC7180943.1"/>
    <property type="molecule type" value="Genomic_DNA"/>
</dbReference>
<dbReference type="Gene3D" id="1.10.10.10">
    <property type="entry name" value="Winged helix-like DNA-binding domain superfamily/Winged helix DNA-binding domain"/>
    <property type="match status" value="1"/>
</dbReference>
<dbReference type="InterPro" id="IPR036390">
    <property type="entry name" value="WH_DNA-bd_sf"/>
</dbReference>
<organism evidence="6 7">
    <name type="scientific">Kitasatospora paranensis</name>
    <dbReference type="NCBI Taxonomy" id="258053"/>
    <lineage>
        <taxon>Bacteria</taxon>
        <taxon>Bacillati</taxon>
        <taxon>Actinomycetota</taxon>
        <taxon>Actinomycetes</taxon>
        <taxon>Kitasatosporales</taxon>
        <taxon>Streptomycetaceae</taxon>
        <taxon>Kitasatospora</taxon>
    </lineage>
</organism>
<dbReference type="PRINTS" id="PR00039">
    <property type="entry name" value="HTHLYSR"/>
</dbReference>
<dbReference type="InterPro" id="IPR036388">
    <property type="entry name" value="WH-like_DNA-bd_sf"/>
</dbReference>
<sequence>MELQHLRSFLEVSSELSFTRAAKKLNYAQSSVTAQIQHLEASLGAVLFDRRGRRISLTESGQRLRPVAERIVALADLAQREVAGAADRLAGRRPERGPLGRPDAGPDLPGRPGVRTALALPAQRGPVRLPPAGRPAPSAAQGSQQAPRAGSSTSQADRTRVIRSNSSRTEPR</sequence>
<evidence type="ECO:0000256" key="4">
    <source>
        <dbReference type="SAM" id="MobiDB-lite"/>
    </source>
</evidence>
<feature type="compositionally biased region" description="Basic and acidic residues" evidence="4">
    <location>
        <begin position="89"/>
        <end position="98"/>
    </location>
</feature>
<dbReference type="InterPro" id="IPR000847">
    <property type="entry name" value="LysR_HTH_N"/>
</dbReference>
<evidence type="ECO:0000259" key="5">
    <source>
        <dbReference type="PROSITE" id="PS50931"/>
    </source>
</evidence>
<keyword evidence="3" id="KW-0804">Transcription</keyword>
<evidence type="ECO:0000313" key="7">
    <source>
        <dbReference type="Proteomes" id="UP001596435"/>
    </source>
</evidence>
<dbReference type="PANTHER" id="PTHR30126">
    <property type="entry name" value="HTH-TYPE TRANSCRIPTIONAL REGULATOR"/>
    <property type="match status" value="1"/>
</dbReference>
<accession>A0ABW2FXD6</accession>
<dbReference type="Pfam" id="PF00126">
    <property type="entry name" value="HTH_1"/>
    <property type="match status" value="1"/>
</dbReference>
<dbReference type="Proteomes" id="UP001596435">
    <property type="component" value="Unassembled WGS sequence"/>
</dbReference>
<feature type="compositionally biased region" description="Polar residues" evidence="4">
    <location>
        <begin position="162"/>
        <end position="172"/>
    </location>
</feature>
<feature type="compositionally biased region" description="Low complexity" evidence="4">
    <location>
        <begin position="135"/>
        <end position="152"/>
    </location>
</feature>
<name>A0ABW2FXD6_9ACTN</name>